<dbReference type="InterPro" id="IPR029058">
    <property type="entry name" value="AB_hydrolase_fold"/>
</dbReference>
<accession>A0A6N4WIF5</accession>
<dbReference type="SUPFAM" id="SSF53474">
    <property type="entry name" value="alpha/beta-Hydrolases"/>
    <property type="match status" value="2"/>
</dbReference>
<dbReference type="KEGG" id="many:MANY_51810"/>
<dbReference type="Proteomes" id="UP000467249">
    <property type="component" value="Chromosome"/>
</dbReference>
<dbReference type="AlphaFoldDB" id="A0A6N4WIF5"/>
<evidence type="ECO:0008006" key="3">
    <source>
        <dbReference type="Google" id="ProtNLM"/>
    </source>
</evidence>
<protein>
    <recommendedName>
        <fullName evidence="3">Serine aminopeptidase S33 domain-containing protein</fullName>
    </recommendedName>
</protein>
<dbReference type="Gene3D" id="3.40.50.1820">
    <property type="entry name" value="alpha/beta hydrolase"/>
    <property type="match status" value="2"/>
</dbReference>
<gene>
    <name evidence="1" type="ORF">MANY_51810</name>
</gene>
<reference evidence="1 2" key="1">
    <citation type="journal article" date="2019" name="Emerg. Microbes Infect.">
        <title>Comprehensive subspecies identification of 175 nontuberculous mycobacteria species based on 7547 genomic profiles.</title>
        <authorList>
            <person name="Matsumoto Y."/>
            <person name="Kinjo T."/>
            <person name="Motooka D."/>
            <person name="Nabeya D."/>
            <person name="Jung N."/>
            <person name="Uechi K."/>
            <person name="Horii T."/>
            <person name="Iida T."/>
            <person name="Fujita J."/>
            <person name="Nakamura S."/>
        </authorList>
    </citation>
    <scope>NUCLEOTIDE SEQUENCE [LARGE SCALE GENOMIC DNA]</scope>
    <source>
        <strain evidence="1 2">JCM 30275</strain>
    </source>
</reference>
<dbReference type="EMBL" id="AP022620">
    <property type="protein sequence ID" value="BBZ79844.1"/>
    <property type="molecule type" value="Genomic_DNA"/>
</dbReference>
<evidence type="ECO:0000313" key="1">
    <source>
        <dbReference type="EMBL" id="BBZ79844.1"/>
    </source>
</evidence>
<sequence length="573" mass="61580">MGMLDDVRLGEAEERAEAESLAGIAETPTYFGPSESPLFGFVHAPSDGRVRGGVIICGSLGKDHADNLRGLRVFADRLAQKRILALRFDYLGCGDSAYGQLRDTAVGDWQASIGHAIDYLRSAGIDDLSAVGVRAGCLILHQALESGAPVSRVAYWDPVSTGRRYLREQTAFFKMSAGEDDVPPGVVSTIGARFSAPAAAELSALKLSPFPDSLDRFIVGRTGSADQQLTSLIGDGCTESVAIDGLEDCAQPTQLITQTSWQAIDLIVDWLDRQLPAALTTARPVYSSSAWIPGENGGSVFERIERIAPQGLFAIRTLPADDGDTPVQRPTVAFFSHGLAPHQGPNREWVELSRAVAAAGGNALRWDRRMVGESGTARAGEEIRIYSPEGIQDALAVTRQARQGARRLQLVGMCSGAWFAALSALESGSDSVVLANQLQWSRRVKKSLRLPVQPGDDDGQDWEQTPRARTRRVLQRFLPATAWSGLGLTGAVQAPSLTLGPLARRGLPTTVILCSRDLQLFRANRGDVALRRLKRSAAPPTLVASNGDHAGFHQGVYIPLRAAVLTFITRDAD</sequence>
<name>A0A6N4WIF5_9MYCO</name>
<keyword evidence="2" id="KW-1185">Reference proteome</keyword>
<organism evidence="1 2">
    <name type="scientific">Mycolicibacterium anyangense</name>
    <dbReference type="NCBI Taxonomy" id="1431246"/>
    <lineage>
        <taxon>Bacteria</taxon>
        <taxon>Bacillati</taxon>
        <taxon>Actinomycetota</taxon>
        <taxon>Actinomycetes</taxon>
        <taxon>Mycobacteriales</taxon>
        <taxon>Mycobacteriaceae</taxon>
        <taxon>Mycolicibacterium</taxon>
    </lineage>
</organism>
<evidence type="ECO:0000313" key="2">
    <source>
        <dbReference type="Proteomes" id="UP000467249"/>
    </source>
</evidence>
<proteinExistence type="predicted"/>